<dbReference type="InterPro" id="IPR050331">
    <property type="entry name" value="Zinc_finger"/>
</dbReference>
<reference evidence="10" key="1">
    <citation type="submission" date="2019-06" db="EMBL/GenBank/DDBJ databases">
        <authorList>
            <consortium name="Wellcome Sanger Institute Data Sharing"/>
        </authorList>
    </citation>
    <scope>NUCLEOTIDE SEQUENCE [LARGE SCALE GENOMIC DNA]</scope>
</reference>
<dbReference type="PANTHER" id="PTHR16515:SF49">
    <property type="entry name" value="GASTRULA ZINC FINGER PROTEIN XLCGF49.1-LIKE-RELATED"/>
    <property type="match status" value="1"/>
</dbReference>
<evidence type="ECO:0000256" key="3">
    <source>
        <dbReference type="ARBA" id="ARBA00022737"/>
    </source>
</evidence>
<dbReference type="Ensembl" id="ENSSFAT00005039591.1">
    <property type="protein sequence ID" value="ENSSFAP00005038172.1"/>
    <property type="gene ID" value="ENSSFAG00005019166.1"/>
</dbReference>
<dbReference type="GO" id="GO:0010468">
    <property type="term" value="P:regulation of gene expression"/>
    <property type="evidence" value="ECO:0007669"/>
    <property type="project" value="TreeGrafter"/>
</dbReference>
<feature type="domain" description="C2H2-type" evidence="9">
    <location>
        <begin position="192"/>
        <end position="219"/>
    </location>
</feature>
<feature type="domain" description="C2H2-type" evidence="9">
    <location>
        <begin position="276"/>
        <end position="302"/>
    </location>
</feature>
<gene>
    <name evidence="10" type="primary">LOC115397836</name>
</gene>
<evidence type="ECO:0000256" key="2">
    <source>
        <dbReference type="ARBA" id="ARBA00022723"/>
    </source>
</evidence>
<feature type="domain" description="C2H2-type" evidence="9">
    <location>
        <begin position="220"/>
        <end position="247"/>
    </location>
</feature>
<proteinExistence type="predicted"/>
<feature type="compositionally biased region" description="Basic and acidic residues" evidence="8">
    <location>
        <begin position="47"/>
        <end position="60"/>
    </location>
</feature>
<feature type="region of interest" description="Disordered" evidence="8">
    <location>
        <begin position="77"/>
        <end position="104"/>
    </location>
</feature>
<evidence type="ECO:0000256" key="4">
    <source>
        <dbReference type="ARBA" id="ARBA00022771"/>
    </source>
</evidence>
<accession>A0A672IAJ7</accession>
<dbReference type="SUPFAM" id="SSF57667">
    <property type="entry name" value="beta-beta-alpha zinc fingers"/>
    <property type="match status" value="2"/>
</dbReference>
<dbReference type="Proteomes" id="UP000472267">
    <property type="component" value="Chromosome 12"/>
</dbReference>
<keyword evidence="5" id="KW-0862">Zinc</keyword>
<dbReference type="OMA" id="ECAIEDN"/>
<evidence type="ECO:0000313" key="11">
    <source>
        <dbReference type="Proteomes" id="UP000472267"/>
    </source>
</evidence>
<evidence type="ECO:0000256" key="1">
    <source>
        <dbReference type="ARBA" id="ARBA00004123"/>
    </source>
</evidence>
<organism evidence="10 11">
    <name type="scientific">Salarias fasciatus</name>
    <name type="common">Jewelled blenny</name>
    <name type="synonym">Blennius fasciatus</name>
    <dbReference type="NCBI Taxonomy" id="181472"/>
    <lineage>
        <taxon>Eukaryota</taxon>
        <taxon>Metazoa</taxon>
        <taxon>Chordata</taxon>
        <taxon>Craniata</taxon>
        <taxon>Vertebrata</taxon>
        <taxon>Euteleostomi</taxon>
        <taxon>Actinopterygii</taxon>
        <taxon>Neopterygii</taxon>
        <taxon>Teleostei</taxon>
        <taxon>Neoteleostei</taxon>
        <taxon>Acanthomorphata</taxon>
        <taxon>Ovalentaria</taxon>
        <taxon>Blenniimorphae</taxon>
        <taxon>Blenniiformes</taxon>
        <taxon>Blennioidei</taxon>
        <taxon>Blenniidae</taxon>
        <taxon>Salariinae</taxon>
        <taxon>Salarias</taxon>
    </lineage>
</organism>
<feature type="domain" description="C2H2-type" evidence="9">
    <location>
        <begin position="248"/>
        <end position="275"/>
    </location>
</feature>
<dbReference type="Gene3D" id="3.30.160.60">
    <property type="entry name" value="Classic Zinc Finger"/>
    <property type="match status" value="4"/>
</dbReference>
<name>A0A672IAJ7_SALFA</name>
<evidence type="ECO:0000256" key="8">
    <source>
        <dbReference type="SAM" id="MobiDB-lite"/>
    </source>
</evidence>
<evidence type="ECO:0000256" key="5">
    <source>
        <dbReference type="ARBA" id="ARBA00022833"/>
    </source>
</evidence>
<feature type="region of interest" description="Disordered" evidence="8">
    <location>
        <begin position="1"/>
        <end position="61"/>
    </location>
</feature>
<dbReference type="Pfam" id="PF00096">
    <property type="entry name" value="zf-C2H2"/>
    <property type="match status" value="4"/>
</dbReference>
<keyword evidence="2" id="KW-0479">Metal-binding</keyword>
<dbReference type="GO" id="GO:0005634">
    <property type="term" value="C:nucleus"/>
    <property type="evidence" value="ECO:0007669"/>
    <property type="project" value="UniProtKB-SubCell"/>
</dbReference>
<feature type="region of interest" description="Disordered" evidence="8">
    <location>
        <begin position="125"/>
        <end position="148"/>
    </location>
</feature>
<keyword evidence="6" id="KW-0539">Nucleus</keyword>
<keyword evidence="4 7" id="KW-0863">Zinc-finger</keyword>
<protein>
    <recommendedName>
        <fullName evidence="9">C2H2-type domain-containing protein</fullName>
    </recommendedName>
</protein>
<evidence type="ECO:0000256" key="7">
    <source>
        <dbReference type="PROSITE-ProRule" id="PRU00042"/>
    </source>
</evidence>
<reference evidence="10" key="3">
    <citation type="submission" date="2025-09" db="UniProtKB">
        <authorList>
            <consortium name="Ensembl"/>
        </authorList>
    </citation>
    <scope>IDENTIFICATION</scope>
</reference>
<dbReference type="AlphaFoldDB" id="A0A672IAJ7"/>
<sequence>MFWSTRKRSAASGDCWTPPGNPNDNYDKSDLSERSSCVNPEELEPSQIKEEQEDRCKSQDKNTVALKQEADEFVLSDSYDKSGLSEDQPRILNADESRSARHEEFADSVLTKGAELPQLSTNRQFLSSNSDSAESQEHQGGQKEHLRPVRNARRKVQKTWHKNKIHTKNVFDTAMSKMSLSSRKAQESLQPYSCDTCGKTFNRMSILTVHKRIHTGERPYSCSTCGNRFMNTSLLKRHMSTHTGVKPFVCNLCGKRFCEMSGLKSHTRTHTGERPYSCELCGKDYRYRGDLSVHMRTHTEAR</sequence>
<evidence type="ECO:0000256" key="6">
    <source>
        <dbReference type="ARBA" id="ARBA00023242"/>
    </source>
</evidence>
<comment type="subcellular location">
    <subcellularLocation>
        <location evidence="1">Nucleus</location>
    </subcellularLocation>
</comment>
<dbReference type="InParanoid" id="A0A672IAJ7"/>
<dbReference type="GO" id="GO:0008270">
    <property type="term" value="F:zinc ion binding"/>
    <property type="evidence" value="ECO:0007669"/>
    <property type="project" value="UniProtKB-KW"/>
</dbReference>
<dbReference type="PROSITE" id="PS00028">
    <property type="entry name" value="ZINC_FINGER_C2H2_1"/>
    <property type="match status" value="4"/>
</dbReference>
<dbReference type="InterPro" id="IPR036236">
    <property type="entry name" value="Znf_C2H2_sf"/>
</dbReference>
<dbReference type="PANTHER" id="PTHR16515">
    <property type="entry name" value="PR DOMAIN ZINC FINGER PROTEIN"/>
    <property type="match status" value="1"/>
</dbReference>
<feature type="compositionally biased region" description="Basic and acidic residues" evidence="8">
    <location>
        <begin position="78"/>
        <end position="104"/>
    </location>
</feature>
<evidence type="ECO:0000259" key="9">
    <source>
        <dbReference type="PROSITE" id="PS50157"/>
    </source>
</evidence>
<feature type="compositionally biased region" description="Basic and acidic residues" evidence="8">
    <location>
        <begin position="135"/>
        <end position="147"/>
    </location>
</feature>
<dbReference type="PROSITE" id="PS50157">
    <property type="entry name" value="ZINC_FINGER_C2H2_2"/>
    <property type="match status" value="4"/>
</dbReference>
<evidence type="ECO:0000313" key="10">
    <source>
        <dbReference type="Ensembl" id="ENSSFAP00005038172.1"/>
    </source>
</evidence>
<reference evidence="10" key="2">
    <citation type="submission" date="2025-08" db="UniProtKB">
        <authorList>
            <consortium name="Ensembl"/>
        </authorList>
    </citation>
    <scope>IDENTIFICATION</scope>
</reference>
<keyword evidence="3" id="KW-0677">Repeat</keyword>
<keyword evidence="11" id="KW-1185">Reference proteome</keyword>
<dbReference type="GO" id="GO:0003677">
    <property type="term" value="F:DNA binding"/>
    <property type="evidence" value="ECO:0007669"/>
    <property type="project" value="UniProtKB-KW"/>
</dbReference>
<dbReference type="SMART" id="SM00355">
    <property type="entry name" value="ZnF_C2H2"/>
    <property type="match status" value="4"/>
</dbReference>
<dbReference type="InterPro" id="IPR013087">
    <property type="entry name" value="Znf_C2H2_type"/>
</dbReference>